<dbReference type="InterPro" id="IPR003100">
    <property type="entry name" value="PAZ_dom"/>
</dbReference>
<dbReference type="Proteomes" id="UP000757232">
    <property type="component" value="Unassembled WGS sequence"/>
</dbReference>
<dbReference type="Gene3D" id="2.170.260.10">
    <property type="entry name" value="paz domain"/>
    <property type="match status" value="1"/>
</dbReference>
<evidence type="ECO:0000313" key="4">
    <source>
        <dbReference type="EMBL" id="OCB88678.1"/>
    </source>
</evidence>
<dbReference type="OrthoDB" id="10252740at2759"/>
<dbReference type="InterPro" id="IPR012337">
    <property type="entry name" value="RNaseH-like_sf"/>
</dbReference>
<dbReference type="CDD" id="cd04657">
    <property type="entry name" value="Piwi_ago-like"/>
    <property type="match status" value="1"/>
</dbReference>
<dbReference type="PROSITE" id="PS50821">
    <property type="entry name" value="PAZ"/>
    <property type="match status" value="1"/>
</dbReference>
<dbReference type="InterPro" id="IPR045246">
    <property type="entry name" value="Piwi_ago-like"/>
</dbReference>
<proteinExistence type="predicted"/>
<evidence type="ECO:0000259" key="2">
    <source>
        <dbReference type="PROSITE" id="PS50821"/>
    </source>
</evidence>
<evidence type="ECO:0000256" key="1">
    <source>
        <dbReference type="SAM" id="MobiDB-lite"/>
    </source>
</evidence>
<dbReference type="SUPFAM" id="SSF101690">
    <property type="entry name" value="PAZ domain"/>
    <property type="match status" value="1"/>
</dbReference>
<organism evidence="4 5">
    <name type="scientific">Sanghuangporus baumii</name>
    <name type="common">Phellinus baumii</name>
    <dbReference type="NCBI Taxonomy" id="108892"/>
    <lineage>
        <taxon>Eukaryota</taxon>
        <taxon>Fungi</taxon>
        <taxon>Dikarya</taxon>
        <taxon>Basidiomycota</taxon>
        <taxon>Agaricomycotina</taxon>
        <taxon>Agaricomycetes</taxon>
        <taxon>Hymenochaetales</taxon>
        <taxon>Hymenochaetaceae</taxon>
        <taxon>Sanghuangporus</taxon>
    </lineage>
</organism>
<dbReference type="SMART" id="SM00950">
    <property type="entry name" value="Piwi"/>
    <property type="match status" value="1"/>
</dbReference>
<dbReference type="InterPro" id="IPR032472">
    <property type="entry name" value="ArgoL2"/>
</dbReference>
<evidence type="ECO:0000313" key="5">
    <source>
        <dbReference type="Proteomes" id="UP000757232"/>
    </source>
</evidence>
<dbReference type="PROSITE" id="PS50822">
    <property type="entry name" value="PIWI"/>
    <property type="match status" value="1"/>
</dbReference>
<gene>
    <name evidence="4" type="ORF">A7U60_g4151</name>
</gene>
<protein>
    <submittedName>
        <fullName evidence="4">Piwi-domain-containing protein</fullName>
    </submittedName>
</protein>
<name>A0A9Q5HZ44_SANBA</name>
<dbReference type="Pfam" id="PF02171">
    <property type="entry name" value="Piwi"/>
    <property type="match status" value="1"/>
</dbReference>
<feature type="region of interest" description="Disordered" evidence="1">
    <location>
        <begin position="31"/>
        <end position="97"/>
    </location>
</feature>
<dbReference type="SMART" id="SM01163">
    <property type="entry name" value="DUF1785"/>
    <property type="match status" value="1"/>
</dbReference>
<feature type="domain" description="PAZ" evidence="2">
    <location>
        <begin position="337"/>
        <end position="437"/>
    </location>
</feature>
<dbReference type="AlphaFoldDB" id="A0A9Q5HZ44"/>
<dbReference type="PANTHER" id="PTHR22891">
    <property type="entry name" value="EUKARYOTIC TRANSLATION INITIATION FACTOR 2C"/>
    <property type="match status" value="1"/>
</dbReference>
<dbReference type="InterPro" id="IPR036397">
    <property type="entry name" value="RNaseH_sf"/>
</dbReference>
<comment type="caution">
    <text evidence="4">The sequence shown here is derived from an EMBL/GenBank/DDBJ whole genome shotgun (WGS) entry which is preliminary data.</text>
</comment>
<dbReference type="GO" id="GO:0003723">
    <property type="term" value="F:RNA binding"/>
    <property type="evidence" value="ECO:0007669"/>
    <property type="project" value="InterPro"/>
</dbReference>
<dbReference type="InterPro" id="IPR014811">
    <property type="entry name" value="ArgoL1"/>
</dbReference>
<accession>A0A9Q5HZ44</accession>
<dbReference type="Pfam" id="PF16486">
    <property type="entry name" value="ArgoN"/>
    <property type="match status" value="1"/>
</dbReference>
<dbReference type="InterPro" id="IPR032474">
    <property type="entry name" value="Argonaute_N"/>
</dbReference>
<sequence length="963" mass="107939">MLPLLSCKGPSLIPPRLLCCFVRQFRTAVMDNQRGRGRGRGDRGGPRGRGQRGGGPPPRGASPSGRGSSGFTRGRGGPPQVQIFSPGTPARLDSRSTDRDLDSLISRFKNLSTSVPDRVVRPGFGKRGNAITLRANYFALKYPKDCVLYDYPIGITPPVKTELRRFRKRLFDLFEASSEVSPYLGGIAHDRVQRLIAREPLPEDFSVSVQFYDEGEPGPRPNSKVYKLSLLEPKELRSADLDRYLQGEDPLYDPLPIISAFNLITTSHASHNGILCGKNRYFFPPRMLNESPFDLGGGLEAWKGFFASVRPVYKNLMINVNVCMSAFYVPYARLSDAILEFQARSRGAIPQELEGRVRVTTTHLGYRKKNPIKAFGAQSARKTMFQCDEFGGKISVEQYFQRKYNIRLQHADDMPVVNIGNKTKDIYVPAEVCEIEPGQSYRGLLADKQTAEMIKAACNPPYVNAQAISDQGLGVLGLRQRASPMQGFDVEVSLEFAIVPARVLNPPRVMYQSGQPSVANGSWNILGVRFSRPAPLTRAAILVLNDGGRDDFRDQTDPELRSVVTGFLTKCRNSGMQVEEGLPPLRFIRLPRANQRDRLRIEAINEIEKQLKTLPSPPNLVLVFMTGRDPDIYPGLKKLCDMKLGIQTVCMLMPKVKKERGQDQYFSNIALKVNTKLGGVNHQIHPDSLRWLKNTMLVGMDVTHPGVGCVKGTPSIAAVVASCDGNFMHYPASLRLQEHRKEMITDVKEMMIERLSEYYKRMKSYPERIIVFRDGVSEGQFDQVLLRELPPMKEAFKAFKGCKPKLTIAICGKRHHTRFYPTKTEEADRTSNTKAGTVVDKGVTAVYDFDFYLQAHAGLQGTVRATHYSVIYDENKFPADDLQQGANDVSYLWARATKSVSLIPPAYWADRACERGKIYLHGILPPPRGSPESRMNEEQIMRKANDMWGNGIHDNVKGTMFYL</sequence>
<dbReference type="CDD" id="cd02846">
    <property type="entry name" value="PAZ_argonaute_like"/>
    <property type="match status" value="1"/>
</dbReference>
<dbReference type="Pfam" id="PF02170">
    <property type="entry name" value="PAZ"/>
    <property type="match status" value="1"/>
</dbReference>
<feature type="compositionally biased region" description="Low complexity" evidence="1">
    <location>
        <begin position="61"/>
        <end position="72"/>
    </location>
</feature>
<keyword evidence="5" id="KW-1185">Reference proteome</keyword>
<dbReference type="Pfam" id="PF08699">
    <property type="entry name" value="ArgoL1"/>
    <property type="match status" value="1"/>
</dbReference>
<evidence type="ECO:0000259" key="3">
    <source>
        <dbReference type="PROSITE" id="PS50822"/>
    </source>
</evidence>
<reference evidence="4" key="1">
    <citation type="submission" date="2016-06" db="EMBL/GenBank/DDBJ databases">
        <title>Draft Genome sequence of the fungus Inonotus baumii.</title>
        <authorList>
            <person name="Zhu H."/>
            <person name="Lin W."/>
        </authorList>
    </citation>
    <scope>NUCLEOTIDE SEQUENCE</scope>
    <source>
        <strain evidence="4">821</strain>
    </source>
</reference>
<dbReference type="SUPFAM" id="SSF53098">
    <property type="entry name" value="Ribonuclease H-like"/>
    <property type="match status" value="1"/>
</dbReference>
<dbReference type="Gene3D" id="3.30.420.10">
    <property type="entry name" value="Ribonuclease H-like superfamily/Ribonuclease H"/>
    <property type="match status" value="1"/>
</dbReference>
<dbReference type="InterPro" id="IPR003165">
    <property type="entry name" value="Piwi"/>
</dbReference>
<feature type="domain" description="Piwi" evidence="3">
    <location>
        <begin position="620"/>
        <end position="921"/>
    </location>
</feature>
<dbReference type="InterPro" id="IPR036085">
    <property type="entry name" value="PAZ_dom_sf"/>
</dbReference>
<dbReference type="Gene3D" id="3.40.50.2300">
    <property type="match status" value="1"/>
</dbReference>
<dbReference type="Pfam" id="PF16488">
    <property type="entry name" value="ArgoL2"/>
    <property type="match status" value="1"/>
</dbReference>
<dbReference type="EMBL" id="LNZH02000173">
    <property type="protein sequence ID" value="OCB88678.1"/>
    <property type="molecule type" value="Genomic_DNA"/>
</dbReference>